<evidence type="ECO:0000256" key="1">
    <source>
        <dbReference type="SAM" id="SignalP"/>
    </source>
</evidence>
<reference evidence="3" key="3">
    <citation type="submission" date="2015-06" db="UniProtKB">
        <authorList>
            <consortium name="EnsemblPlants"/>
        </authorList>
    </citation>
    <scope>IDENTIFICATION</scope>
    <source>
        <strain evidence="3">cv. Jemalong A17</strain>
    </source>
</reference>
<dbReference type="AlphaFoldDB" id="A0A072THG1"/>
<dbReference type="EnsemblPlants" id="KEH16378">
    <property type="protein sequence ID" value="KEH16378"/>
    <property type="gene ID" value="MTR_0205s0020"/>
</dbReference>
<protein>
    <submittedName>
        <fullName evidence="2 3">Uncharacterized protein</fullName>
    </submittedName>
</protein>
<dbReference type="EMBL" id="KL402930">
    <property type="protein sequence ID" value="KEH16378.1"/>
    <property type="molecule type" value="Genomic_DNA"/>
</dbReference>
<dbReference type="Proteomes" id="UP000002051">
    <property type="component" value="Unassembled WGS sequence"/>
</dbReference>
<sequence length="180" mass="20307">MATKSLAMASWTTASLAIASLDSQLLGKIPFSLQNPNFESPTPKFVPKVCPNRPQEFEVLVRSKGVEYEADEKYRDLSFVSELTPDGVKLEMLKLTSNILEEIKNGQKDDLGLVDHVVLVNQGKGVDFRLDENGVLMFRDQVCVPDILELKKRILEEDHRSSLSIHLGATKMYQDLKRLF</sequence>
<accession>A0A072THG1</accession>
<evidence type="ECO:0000313" key="4">
    <source>
        <dbReference type="Proteomes" id="UP000002051"/>
    </source>
</evidence>
<reference evidence="2 4" key="2">
    <citation type="journal article" date="2014" name="BMC Genomics">
        <title>An improved genome release (version Mt4.0) for the model legume Medicago truncatula.</title>
        <authorList>
            <person name="Tang H."/>
            <person name="Krishnakumar V."/>
            <person name="Bidwell S."/>
            <person name="Rosen B."/>
            <person name="Chan A."/>
            <person name="Zhou S."/>
            <person name="Gentzbittel L."/>
            <person name="Childs K.L."/>
            <person name="Yandell M."/>
            <person name="Gundlach H."/>
            <person name="Mayer K.F."/>
            <person name="Schwartz D.C."/>
            <person name="Town C.D."/>
        </authorList>
    </citation>
    <scope>GENOME REANNOTATION</scope>
    <source>
        <strain evidence="2">A17</strain>
        <strain evidence="3 4">cv. Jemalong A17</strain>
    </source>
</reference>
<evidence type="ECO:0000313" key="2">
    <source>
        <dbReference type="EMBL" id="KEH16378.1"/>
    </source>
</evidence>
<proteinExistence type="predicted"/>
<feature type="signal peptide" evidence="1">
    <location>
        <begin position="1"/>
        <end position="17"/>
    </location>
</feature>
<name>A0A072THG1_MEDTR</name>
<feature type="chain" id="PRO_5014498705" evidence="1">
    <location>
        <begin position="18"/>
        <end position="180"/>
    </location>
</feature>
<gene>
    <name evidence="2" type="ORF">MTR_0205s0020</name>
</gene>
<evidence type="ECO:0000313" key="3">
    <source>
        <dbReference type="EnsemblPlants" id="KEH16378"/>
    </source>
</evidence>
<keyword evidence="1" id="KW-0732">Signal</keyword>
<reference evidence="2 4" key="1">
    <citation type="journal article" date="2011" name="Nature">
        <title>The Medicago genome provides insight into the evolution of rhizobial symbioses.</title>
        <authorList>
            <person name="Young N.D."/>
            <person name="Debelle F."/>
            <person name="Oldroyd G.E."/>
            <person name="Geurts R."/>
            <person name="Cannon S.B."/>
            <person name="Udvardi M.K."/>
            <person name="Benedito V.A."/>
            <person name="Mayer K.F."/>
            <person name="Gouzy J."/>
            <person name="Schoof H."/>
            <person name="Van de Peer Y."/>
            <person name="Proost S."/>
            <person name="Cook D.R."/>
            <person name="Meyers B.C."/>
            <person name="Spannagl M."/>
            <person name="Cheung F."/>
            <person name="De Mita S."/>
            <person name="Krishnakumar V."/>
            <person name="Gundlach H."/>
            <person name="Zhou S."/>
            <person name="Mudge J."/>
            <person name="Bharti A.K."/>
            <person name="Murray J.D."/>
            <person name="Naoumkina M.A."/>
            <person name="Rosen B."/>
            <person name="Silverstein K.A."/>
            <person name="Tang H."/>
            <person name="Rombauts S."/>
            <person name="Zhao P.X."/>
            <person name="Zhou P."/>
            <person name="Barbe V."/>
            <person name="Bardou P."/>
            <person name="Bechner M."/>
            <person name="Bellec A."/>
            <person name="Berger A."/>
            <person name="Berges H."/>
            <person name="Bidwell S."/>
            <person name="Bisseling T."/>
            <person name="Choisne N."/>
            <person name="Couloux A."/>
            <person name="Denny R."/>
            <person name="Deshpande S."/>
            <person name="Dai X."/>
            <person name="Doyle J.J."/>
            <person name="Dudez A.M."/>
            <person name="Farmer A.D."/>
            <person name="Fouteau S."/>
            <person name="Franken C."/>
            <person name="Gibelin C."/>
            <person name="Gish J."/>
            <person name="Goldstein S."/>
            <person name="Gonzalez A.J."/>
            <person name="Green P.J."/>
            <person name="Hallab A."/>
            <person name="Hartog M."/>
            <person name="Hua A."/>
            <person name="Humphray S.J."/>
            <person name="Jeong D.H."/>
            <person name="Jing Y."/>
            <person name="Jocker A."/>
            <person name="Kenton S.M."/>
            <person name="Kim D.J."/>
            <person name="Klee K."/>
            <person name="Lai H."/>
            <person name="Lang C."/>
            <person name="Lin S."/>
            <person name="Macmil S.L."/>
            <person name="Magdelenat G."/>
            <person name="Matthews L."/>
            <person name="McCorrison J."/>
            <person name="Monaghan E.L."/>
            <person name="Mun J.H."/>
            <person name="Najar F.Z."/>
            <person name="Nicholson C."/>
            <person name="Noirot C."/>
            <person name="O'Bleness M."/>
            <person name="Paule C.R."/>
            <person name="Poulain J."/>
            <person name="Prion F."/>
            <person name="Qin B."/>
            <person name="Qu C."/>
            <person name="Retzel E.F."/>
            <person name="Riddle C."/>
            <person name="Sallet E."/>
            <person name="Samain S."/>
            <person name="Samson N."/>
            <person name="Sanders I."/>
            <person name="Saurat O."/>
            <person name="Scarpelli C."/>
            <person name="Schiex T."/>
            <person name="Segurens B."/>
            <person name="Severin A.J."/>
            <person name="Sherrier D.J."/>
            <person name="Shi R."/>
            <person name="Sims S."/>
            <person name="Singer S.R."/>
            <person name="Sinharoy S."/>
            <person name="Sterck L."/>
            <person name="Viollet A."/>
            <person name="Wang B.B."/>
            <person name="Wang K."/>
            <person name="Wang M."/>
            <person name="Wang X."/>
            <person name="Warfsmann J."/>
            <person name="Weissenbach J."/>
            <person name="White D.D."/>
            <person name="White J.D."/>
            <person name="Wiley G.B."/>
            <person name="Wincker P."/>
            <person name="Xing Y."/>
            <person name="Yang L."/>
            <person name="Yao Z."/>
            <person name="Ying F."/>
            <person name="Zhai J."/>
            <person name="Zhou L."/>
            <person name="Zuber A."/>
            <person name="Denarie J."/>
            <person name="Dixon R.A."/>
            <person name="May G.D."/>
            <person name="Schwartz D.C."/>
            <person name="Rogers J."/>
            <person name="Quetier F."/>
            <person name="Town C.D."/>
            <person name="Roe B.A."/>
        </authorList>
    </citation>
    <scope>NUCLEOTIDE SEQUENCE [LARGE SCALE GENOMIC DNA]</scope>
    <source>
        <strain evidence="2">A17</strain>
        <strain evidence="3 4">cv. Jemalong A17</strain>
    </source>
</reference>
<dbReference type="HOGENOM" id="CLU_1498486_0_0_1"/>
<keyword evidence="4" id="KW-1185">Reference proteome</keyword>
<organism evidence="2 4">
    <name type="scientific">Medicago truncatula</name>
    <name type="common">Barrel medic</name>
    <name type="synonym">Medicago tribuloides</name>
    <dbReference type="NCBI Taxonomy" id="3880"/>
    <lineage>
        <taxon>Eukaryota</taxon>
        <taxon>Viridiplantae</taxon>
        <taxon>Streptophyta</taxon>
        <taxon>Embryophyta</taxon>
        <taxon>Tracheophyta</taxon>
        <taxon>Spermatophyta</taxon>
        <taxon>Magnoliopsida</taxon>
        <taxon>eudicotyledons</taxon>
        <taxon>Gunneridae</taxon>
        <taxon>Pentapetalae</taxon>
        <taxon>rosids</taxon>
        <taxon>fabids</taxon>
        <taxon>Fabales</taxon>
        <taxon>Fabaceae</taxon>
        <taxon>Papilionoideae</taxon>
        <taxon>50 kb inversion clade</taxon>
        <taxon>NPAAA clade</taxon>
        <taxon>Hologalegina</taxon>
        <taxon>IRL clade</taxon>
        <taxon>Trifolieae</taxon>
        <taxon>Medicago</taxon>
    </lineage>
</organism>